<accession>A0A2K8U3N6</accession>
<dbReference type="KEGG" id="tsy:THSYN_03730"/>
<feature type="domain" description="GmrSD restriction endonucleases N-terminal" evidence="2">
    <location>
        <begin position="45"/>
        <end position="189"/>
    </location>
</feature>
<dbReference type="Pfam" id="PF03235">
    <property type="entry name" value="GmrSD_N"/>
    <property type="match status" value="1"/>
</dbReference>
<evidence type="ECO:0000256" key="1">
    <source>
        <dbReference type="SAM" id="MobiDB-lite"/>
    </source>
</evidence>
<sequence length="392" mass="44607">MTIDSDLAGSPPTEMEDEDTGSGGAAVKPWDPKKIRISTKNFTLREVVDQINEGDIDLTPDFQRDYVWKQRQRTRLVESILLGIPLPAFYFNQDINGTYQVVDGVQRLSTVRLFVSDGHTLREDDLEYLRDLKDHTYSSMDPAMVRRFRATQIVVHVIEPQTPDEVKYDIFSRVNTLGSPLSAQEIRHAMSKSRSRDLLKRLVELPAFDEATGRHFWKVSPDEPNELVRDSKRMADRELALRFCAFSSFSEEEYRQHESLDAFLLHFTRRIDGGSDGSAAINDARLAKLEESFNRAMTNAIEVLGDAAFRRWPRRAKRRGPINRAVFEAQAIALAEYPLARLAPKAKRIVTAFRAAFDDEDYTRAVAVGTGDPIKISFRLNRTREILAEAVG</sequence>
<feature type="region of interest" description="Disordered" evidence="1">
    <location>
        <begin position="1"/>
        <end position="29"/>
    </location>
</feature>
<dbReference type="Proteomes" id="UP000232638">
    <property type="component" value="Chromosome"/>
</dbReference>
<dbReference type="OrthoDB" id="9798761at2"/>
<dbReference type="PANTHER" id="PTHR39639">
    <property type="entry name" value="CHROMOSOME 16, WHOLE GENOME SHOTGUN SEQUENCE"/>
    <property type="match status" value="1"/>
</dbReference>
<evidence type="ECO:0000313" key="4">
    <source>
        <dbReference type="Proteomes" id="UP000232638"/>
    </source>
</evidence>
<evidence type="ECO:0000313" key="3">
    <source>
        <dbReference type="EMBL" id="AUB80157.1"/>
    </source>
</evidence>
<dbReference type="PANTHER" id="PTHR39639:SF1">
    <property type="entry name" value="DUF262 DOMAIN-CONTAINING PROTEIN"/>
    <property type="match status" value="1"/>
</dbReference>
<name>A0A2K8U3N6_9GAMM</name>
<gene>
    <name evidence="3" type="ORF">THSYN_03730</name>
</gene>
<protein>
    <recommendedName>
        <fullName evidence="2">GmrSD restriction endonucleases N-terminal domain-containing protein</fullName>
    </recommendedName>
</protein>
<proteinExistence type="predicted"/>
<dbReference type="RefSeq" id="WP_100917963.1">
    <property type="nucleotide sequence ID" value="NZ_CP020370.1"/>
</dbReference>
<keyword evidence="4" id="KW-1185">Reference proteome</keyword>
<evidence type="ECO:0000259" key="2">
    <source>
        <dbReference type="Pfam" id="PF03235"/>
    </source>
</evidence>
<organism evidence="3 4">
    <name type="scientific">Candidatus Thiodictyon syntrophicum</name>
    <dbReference type="NCBI Taxonomy" id="1166950"/>
    <lineage>
        <taxon>Bacteria</taxon>
        <taxon>Pseudomonadati</taxon>
        <taxon>Pseudomonadota</taxon>
        <taxon>Gammaproteobacteria</taxon>
        <taxon>Chromatiales</taxon>
        <taxon>Chromatiaceae</taxon>
        <taxon>Thiodictyon</taxon>
    </lineage>
</organism>
<dbReference type="AlphaFoldDB" id="A0A2K8U3N6"/>
<dbReference type="InterPro" id="IPR004919">
    <property type="entry name" value="GmrSD_N"/>
</dbReference>
<dbReference type="EMBL" id="CP020370">
    <property type="protein sequence ID" value="AUB80157.1"/>
    <property type="molecule type" value="Genomic_DNA"/>
</dbReference>
<reference evidence="3 4" key="1">
    <citation type="submission" date="2017-03" db="EMBL/GenBank/DDBJ databases">
        <title>Complete genome sequence of Candidatus 'Thiodictyon syntrophicum' sp. nov. strain Cad16T, a photolithoautotroph purple sulfur bacterium isolated from an alpine meromictic lake.</title>
        <authorList>
            <person name="Luedin S.M."/>
            <person name="Pothier J.F."/>
            <person name="Danza F."/>
            <person name="Storelli N."/>
            <person name="Wittwer M."/>
            <person name="Tonolla M."/>
        </authorList>
    </citation>
    <scope>NUCLEOTIDE SEQUENCE [LARGE SCALE GENOMIC DNA]</scope>
    <source>
        <strain evidence="3 4">Cad16T</strain>
    </source>
</reference>